<protein>
    <submittedName>
        <fullName evidence="2">Uncharacterized protein</fullName>
    </submittedName>
</protein>
<reference evidence="3" key="1">
    <citation type="submission" date="2016-02" db="EMBL/GenBank/DDBJ databases">
        <authorList>
            <person name="Holder M.E."/>
            <person name="Ajami N.J."/>
            <person name="Petrosino J.F."/>
        </authorList>
    </citation>
    <scope>NUCLEOTIDE SEQUENCE [LARGE SCALE GENOMIC DNA]</scope>
    <source>
        <strain evidence="3">DSM 12838</strain>
    </source>
</reference>
<accession>A0A0X8JRZ7</accession>
<gene>
    <name evidence="2" type="ORF">AXF15_12070</name>
</gene>
<evidence type="ECO:0000313" key="2">
    <source>
        <dbReference type="EMBL" id="AMD93761.1"/>
    </source>
</evidence>
<evidence type="ECO:0000313" key="3">
    <source>
        <dbReference type="Proteomes" id="UP000063964"/>
    </source>
</evidence>
<dbReference type="KEGG" id="doa:AXF15_12070"/>
<dbReference type="EMBL" id="CP014230">
    <property type="protein sequence ID" value="AMD93761.1"/>
    <property type="molecule type" value="Genomic_DNA"/>
</dbReference>
<name>A0A0X8JRZ7_9BACT</name>
<proteinExistence type="predicted"/>
<sequence>MTAGKICSGAAPNGAVFFCAAQPRLILNTCRGLPSDPERMHKAGFLSTKGRNKTHALTRSPAMSAQE</sequence>
<dbReference type="STRING" id="888061.AXF15_12070"/>
<evidence type="ECO:0000256" key="1">
    <source>
        <dbReference type="SAM" id="MobiDB-lite"/>
    </source>
</evidence>
<feature type="compositionally biased region" description="Polar residues" evidence="1">
    <location>
        <begin position="57"/>
        <end position="67"/>
    </location>
</feature>
<dbReference type="Proteomes" id="UP000063964">
    <property type="component" value="Chromosome"/>
</dbReference>
<organism evidence="2 3">
    <name type="scientific">Desulfomicrobium orale DSM 12838</name>
    <dbReference type="NCBI Taxonomy" id="888061"/>
    <lineage>
        <taxon>Bacteria</taxon>
        <taxon>Pseudomonadati</taxon>
        <taxon>Thermodesulfobacteriota</taxon>
        <taxon>Desulfovibrionia</taxon>
        <taxon>Desulfovibrionales</taxon>
        <taxon>Desulfomicrobiaceae</taxon>
        <taxon>Desulfomicrobium</taxon>
    </lineage>
</organism>
<dbReference type="AlphaFoldDB" id="A0A0X8JRZ7"/>
<feature type="region of interest" description="Disordered" evidence="1">
    <location>
        <begin position="41"/>
        <end position="67"/>
    </location>
</feature>
<keyword evidence="3" id="KW-1185">Reference proteome</keyword>